<dbReference type="Gene3D" id="1.10.760.10">
    <property type="entry name" value="Cytochrome c-like domain"/>
    <property type="match status" value="1"/>
</dbReference>
<evidence type="ECO:0000256" key="4">
    <source>
        <dbReference type="PROSITE-ProRule" id="PRU00433"/>
    </source>
</evidence>
<sequence length="98" mass="11081">MFCTTPTPAAAGQEQGRRLAQLYCARCHAIDRVSPSPLRIAPPFRTLHERYPVETLREALAEGIITGHPTMPQFSFEPDQVADFIQFLKSLERSKPDR</sequence>
<dbReference type="GO" id="GO:0020037">
    <property type="term" value="F:heme binding"/>
    <property type="evidence" value="ECO:0007669"/>
    <property type="project" value="InterPro"/>
</dbReference>
<evidence type="ECO:0000256" key="1">
    <source>
        <dbReference type="ARBA" id="ARBA00022617"/>
    </source>
</evidence>
<keyword evidence="1 4" id="KW-0349">Heme</keyword>
<proteinExistence type="predicted"/>
<dbReference type="SUPFAM" id="SSF46626">
    <property type="entry name" value="Cytochrome c"/>
    <property type="match status" value="1"/>
</dbReference>
<evidence type="ECO:0000259" key="5">
    <source>
        <dbReference type="PROSITE" id="PS51007"/>
    </source>
</evidence>
<dbReference type="InterPro" id="IPR036909">
    <property type="entry name" value="Cyt_c-like_dom_sf"/>
</dbReference>
<dbReference type="PROSITE" id="PS51007">
    <property type="entry name" value="CYTC"/>
    <property type="match status" value="1"/>
</dbReference>
<keyword evidence="3 4" id="KW-0408">Iron</keyword>
<organism evidence="6 7">
    <name type="scientific">Bradyrhizobium elkanii</name>
    <dbReference type="NCBI Taxonomy" id="29448"/>
    <lineage>
        <taxon>Bacteria</taxon>
        <taxon>Pseudomonadati</taxon>
        <taxon>Pseudomonadota</taxon>
        <taxon>Alphaproteobacteria</taxon>
        <taxon>Hyphomicrobiales</taxon>
        <taxon>Nitrobacteraceae</taxon>
        <taxon>Bradyrhizobium</taxon>
    </lineage>
</organism>
<gene>
    <name evidence="6" type="ORF">FDV58_13625</name>
</gene>
<evidence type="ECO:0000313" key="7">
    <source>
        <dbReference type="Proteomes" id="UP000305095"/>
    </source>
</evidence>
<name>A0A4V6CYN0_BRAEL</name>
<evidence type="ECO:0000256" key="2">
    <source>
        <dbReference type="ARBA" id="ARBA00022723"/>
    </source>
</evidence>
<dbReference type="Pfam" id="PF00034">
    <property type="entry name" value="Cytochrom_C"/>
    <property type="match status" value="1"/>
</dbReference>
<dbReference type="Proteomes" id="UP000305095">
    <property type="component" value="Unassembled WGS sequence"/>
</dbReference>
<dbReference type="GO" id="GO:0046872">
    <property type="term" value="F:metal ion binding"/>
    <property type="evidence" value="ECO:0007669"/>
    <property type="project" value="UniProtKB-KW"/>
</dbReference>
<dbReference type="InterPro" id="IPR009056">
    <property type="entry name" value="Cyt_c-like_dom"/>
</dbReference>
<dbReference type="EMBL" id="SZZP01000007">
    <property type="protein sequence ID" value="TKV81325.1"/>
    <property type="molecule type" value="Genomic_DNA"/>
</dbReference>
<accession>A0A4V6CYN0</accession>
<evidence type="ECO:0000313" key="6">
    <source>
        <dbReference type="EMBL" id="TKV81325.1"/>
    </source>
</evidence>
<protein>
    <submittedName>
        <fullName evidence="6">Cytochrome c</fullName>
    </submittedName>
</protein>
<dbReference type="GO" id="GO:0009055">
    <property type="term" value="F:electron transfer activity"/>
    <property type="evidence" value="ECO:0007669"/>
    <property type="project" value="InterPro"/>
</dbReference>
<comment type="caution">
    <text evidence="6">The sequence shown here is derived from an EMBL/GenBank/DDBJ whole genome shotgun (WGS) entry which is preliminary data.</text>
</comment>
<reference evidence="6 7" key="1">
    <citation type="submission" date="2019-05" db="EMBL/GenBank/DDBJ databases">
        <title>Draft Genome of Bradyrhizobium elkanii strain SEMIA 938, Used in Commercial Inoculants for Lupinus spp. in Brazil.</title>
        <authorList>
            <person name="Hungria M."/>
            <person name="Delamuta J.R.M."/>
            <person name="Ribeiro R.A."/>
            <person name="Nogueira M.A."/>
        </authorList>
    </citation>
    <scope>NUCLEOTIDE SEQUENCE [LARGE SCALE GENOMIC DNA]</scope>
    <source>
        <strain evidence="6 7">Semia 938</strain>
    </source>
</reference>
<keyword evidence="2 4" id="KW-0479">Metal-binding</keyword>
<dbReference type="RefSeq" id="WP_137478819.1">
    <property type="nucleotide sequence ID" value="NZ_SZZP01000007.1"/>
</dbReference>
<feature type="domain" description="Cytochrome c" evidence="5">
    <location>
        <begin position="11"/>
        <end position="92"/>
    </location>
</feature>
<dbReference type="AlphaFoldDB" id="A0A4V6CYN0"/>
<evidence type="ECO:0000256" key="3">
    <source>
        <dbReference type="ARBA" id="ARBA00023004"/>
    </source>
</evidence>